<name>A0A369AUM9_9FIRM</name>
<dbReference type="GO" id="GO:0006260">
    <property type="term" value="P:DNA replication"/>
    <property type="evidence" value="ECO:0007669"/>
    <property type="project" value="InterPro"/>
</dbReference>
<dbReference type="AlphaFoldDB" id="A0A369AUM9"/>
<dbReference type="PANTHER" id="PTHR10302">
    <property type="entry name" value="SINGLE-STRANDED DNA-BINDING PROTEIN"/>
    <property type="match status" value="1"/>
</dbReference>
<dbReference type="Proteomes" id="UP000253034">
    <property type="component" value="Unassembled WGS sequence"/>
</dbReference>
<dbReference type="EMBL" id="QPJT01000027">
    <property type="protein sequence ID" value="RCX11164.1"/>
    <property type="molecule type" value="Genomic_DNA"/>
</dbReference>
<dbReference type="RefSeq" id="WP_114299282.1">
    <property type="nucleotide sequence ID" value="NZ_QPJT01000027.1"/>
</dbReference>
<dbReference type="OrthoDB" id="9780175at2"/>
<dbReference type="PANTHER" id="PTHR10302:SF27">
    <property type="entry name" value="SINGLE-STRANDED DNA-BINDING PROTEIN"/>
    <property type="match status" value="1"/>
</dbReference>
<keyword evidence="4" id="KW-1185">Reference proteome</keyword>
<dbReference type="Pfam" id="PF00436">
    <property type="entry name" value="SSB"/>
    <property type="match status" value="1"/>
</dbReference>
<dbReference type="GO" id="GO:0009295">
    <property type="term" value="C:nucleoid"/>
    <property type="evidence" value="ECO:0007669"/>
    <property type="project" value="TreeGrafter"/>
</dbReference>
<dbReference type="NCBIfam" id="NF004476">
    <property type="entry name" value="PRK05813.1"/>
    <property type="match status" value="1"/>
</dbReference>
<evidence type="ECO:0000313" key="3">
    <source>
        <dbReference type="EMBL" id="RCX11164.1"/>
    </source>
</evidence>
<dbReference type="GO" id="GO:0003697">
    <property type="term" value="F:single-stranded DNA binding"/>
    <property type="evidence" value="ECO:0007669"/>
    <property type="project" value="InterPro"/>
</dbReference>
<dbReference type="PROSITE" id="PS50935">
    <property type="entry name" value="SSB"/>
    <property type="match status" value="2"/>
</dbReference>
<protein>
    <submittedName>
        <fullName evidence="3">Single-stranded DNA-binding protein</fullName>
    </submittedName>
</protein>
<comment type="caution">
    <text evidence="3">The sequence shown here is derived from an EMBL/GenBank/DDBJ whole genome shotgun (WGS) entry which is preliminary data.</text>
</comment>
<organism evidence="3 4">
    <name type="scientific">Anaerobacterium chartisolvens</name>
    <dbReference type="NCBI Taxonomy" id="1297424"/>
    <lineage>
        <taxon>Bacteria</taxon>
        <taxon>Bacillati</taxon>
        <taxon>Bacillota</taxon>
        <taxon>Clostridia</taxon>
        <taxon>Eubacteriales</taxon>
        <taxon>Oscillospiraceae</taxon>
        <taxon>Anaerobacterium</taxon>
    </lineage>
</organism>
<dbReference type="CDD" id="cd04496">
    <property type="entry name" value="SSB_OBF"/>
    <property type="match status" value="1"/>
</dbReference>
<gene>
    <name evidence="3" type="ORF">DFR58_12740</name>
</gene>
<dbReference type="InterPro" id="IPR011344">
    <property type="entry name" value="ssDNA-bd"/>
</dbReference>
<evidence type="ECO:0000313" key="4">
    <source>
        <dbReference type="Proteomes" id="UP000253034"/>
    </source>
</evidence>
<sequence>MVGNIIENNMVTISGKVVSDIAFSHEVYGEGFYYFMLDVPRLSDSYDRIPVTISERLIIKQKLEIGEIIEVEGQFRSYNSFNNEGNRLLLTVFAREINFLDDEKKIKNPNLIFLNGYICKKPIFRTTPFGREITDILLAVNRPYNKSDYIPCIAWGRNARYSEVLETGDNIKIWGRIQSREYQKKFESGEVITKTAYEVSVSKMEVCTGKCRSEDLSKDNDEKD</sequence>
<reference evidence="3 4" key="1">
    <citation type="submission" date="2018-07" db="EMBL/GenBank/DDBJ databases">
        <title>Genomic Encyclopedia of Type Strains, Phase IV (KMG-IV): sequencing the most valuable type-strain genomes for metagenomic binning, comparative biology and taxonomic classification.</title>
        <authorList>
            <person name="Goeker M."/>
        </authorList>
    </citation>
    <scope>NUCLEOTIDE SEQUENCE [LARGE SCALE GENOMIC DNA]</scope>
    <source>
        <strain evidence="3 4">DSM 27016</strain>
    </source>
</reference>
<dbReference type="Gene3D" id="2.40.50.140">
    <property type="entry name" value="Nucleic acid-binding proteins"/>
    <property type="match status" value="2"/>
</dbReference>
<evidence type="ECO:0000256" key="2">
    <source>
        <dbReference type="PROSITE-ProRule" id="PRU00252"/>
    </source>
</evidence>
<accession>A0A369AUM9</accession>
<dbReference type="SUPFAM" id="SSF50249">
    <property type="entry name" value="Nucleic acid-binding proteins"/>
    <property type="match status" value="1"/>
</dbReference>
<dbReference type="InterPro" id="IPR000424">
    <property type="entry name" value="Primosome_PriB/ssb"/>
</dbReference>
<evidence type="ECO:0000256" key="1">
    <source>
        <dbReference type="ARBA" id="ARBA00023125"/>
    </source>
</evidence>
<dbReference type="InterPro" id="IPR012340">
    <property type="entry name" value="NA-bd_OB-fold"/>
</dbReference>
<keyword evidence="1 2" id="KW-0238">DNA-binding</keyword>
<proteinExistence type="predicted"/>